<evidence type="ECO:0000259" key="1">
    <source>
        <dbReference type="PROSITE" id="PS50018"/>
    </source>
</evidence>
<organism evidence="3 4">
    <name type="scientific">Syncephalastrum racemosum</name>
    <name type="common">Filamentous fungus</name>
    <dbReference type="NCBI Taxonomy" id="13706"/>
    <lineage>
        <taxon>Eukaryota</taxon>
        <taxon>Fungi</taxon>
        <taxon>Fungi incertae sedis</taxon>
        <taxon>Mucoromycota</taxon>
        <taxon>Mucoromycotina</taxon>
        <taxon>Mucoromycetes</taxon>
        <taxon>Mucorales</taxon>
        <taxon>Syncephalastraceae</taxon>
        <taxon>Syncephalastrum</taxon>
    </lineage>
</organism>
<dbReference type="CDD" id="cd21206">
    <property type="entry name" value="CH_IQGAP"/>
    <property type="match status" value="1"/>
</dbReference>
<dbReference type="PROSITE" id="PS50021">
    <property type="entry name" value="CH"/>
    <property type="match status" value="1"/>
</dbReference>
<dbReference type="InterPro" id="IPR023152">
    <property type="entry name" value="RasGAP_CS"/>
</dbReference>
<dbReference type="Pfam" id="PF00307">
    <property type="entry name" value="CH"/>
    <property type="match status" value="1"/>
</dbReference>
<dbReference type="PROSITE" id="PS50018">
    <property type="entry name" value="RAS_GTPASE_ACTIV_2"/>
    <property type="match status" value="1"/>
</dbReference>
<dbReference type="EMBL" id="MCGN01000001">
    <property type="protein sequence ID" value="ORZ02777.1"/>
    <property type="molecule type" value="Genomic_DNA"/>
</dbReference>
<dbReference type="PANTHER" id="PTHR14149">
    <property type="entry name" value="RAS GTPASE-ACTIVATING PROTEIN WITH IQ MOTIF"/>
    <property type="match status" value="1"/>
</dbReference>
<dbReference type="FunCoup" id="A0A1X2HT78">
    <property type="interactions" value="178"/>
</dbReference>
<dbReference type="PROSITE" id="PS00509">
    <property type="entry name" value="RAS_GTPASE_ACTIV_1"/>
    <property type="match status" value="1"/>
</dbReference>
<dbReference type="InterPro" id="IPR001936">
    <property type="entry name" value="RasGAP_dom"/>
</dbReference>
<dbReference type="PROSITE" id="PS50096">
    <property type="entry name" value="IQ"/>
    <property type="match status" value="2"/>
</dbReference>
<dbReference type="GO" id="GO:0005096">
    <property type="term" value="F:GTPase activator activity"/>
    <property type="evidence" value="ECO:0007669"/>
    <property type="project" value="TreeGrafter"/>
</dbReference>
<dbReference type="Gene3D" id="1.10.506.10">
    <property type="entry name" value="GTPase Activation - p120gap, domain 1"/>
    <property type="match status" value="1"/>
</dbReference>
<dbReference type="SUPFAM" id="SSF47576">
    <property type="entry name" value="Calponin-homology domain, CH-domain"/>
    <property type="match status" value="1"/>
</dbReference>
<dbReference type="AlphaFoldDB" id="A0A1X2HT78"/>
<proteinExistence type="predicted"/>
<protein>
    <recommendedName>
        <fullName evidence="5">Ras GTPase-activating-like protein IQGAP1</fullName>
    </recommendedName>
</protein>
<dbReference type="Pfam" id="PF00616">
    <property type="entry name" value="RasGAP"/>
    <property type="match status" value="1"/>
</dbReference>
<dbReference type="SUPFAM" id="SSF143885">
    <property type="entry name" value="RGC domain-like"/>
    <property type="match status" value="1"/>
</dbReference>
<dbReference type="OrthoDB" id="775356at2759"/>
<dbReference type="Gene3D" id="1.10.418.10">
    <property type="entry name" value="Calponin-like domain"/>
    <property type="match status" value="1"/>
</dbReference>
<dbReference type="GO" id="GO:1903479">
    <property type="term" value="P:mitotic actomyosin contractile ring assembly actin filament organization"/>
    <property type="evidence" value="ECO:0007669"/>
    <property type="project" value="TreeGrafter"/>
</dbReference>
<keyword evidence="4" id="KW-1185">Reference proteome</keyword>
<dbReference type="InterPro" id="IPR000593">
    <property type="entry name" value="RasGAP_C"/>
</dbReference>
<comment type="caution">
    <text evidence="3">The sequence shown here is derived from an EMBL/GenBank/DDBJ whole genome shotgun (WGS) entry which is preliminary data.</text>
</comment>
<evidence type="ECO:0000313" key="4">
    <source>
        <dbReference type="Proteomes" id="UP000242180"/>
    </source>
</evidence>
<evidence type="ECO:0008006" key="5">
    <source>
        <dbReference type="Google" id="ProtNLM"/>
    </source>
</evidence>
<accession>A0A1X2HT78</accession>
<evidence type="ECO:0000259" key="2">
    <source>
        <dbReference type="PROSITE" id="PS50021"/>
    </source>
</evidence>
<dbReference type="SMART" id="SM00323">
    <property type="entry name" value="RasGAP"/>
    <property type="match status" value="1"/>
</dbReference>
<feature type="domain" description="Ras-GAP" evidence="1">
    <location>
        <begin position="538"/>
        <end position="766"/>
    </location>
</feature>
<dbReference type="STRING" id="13706.A0A1X2HT78"/>
<dbReference type="SMART" id="SM00033">
    <property type="entry name" value="CH"/>
    <property type="match status" value="1"/>
</dbReference>
<dbReference type="InterPro" id="IPR001715">
    <property type="entry name" value="CH_dom"/>
</dbReference>
<reference evidence="3 4" key="1">
    <citation type="submission" date="2016-07" db="EMBL/GenBank/DDBJ databases">
        <title>Pervasive Adenine N6-methylation of Active Genes in Fungi.</title>
        <authorList>
            <consortium name="DOE Joint Genome Institute"/>
            <person name="Mondo S.J."/>
            <person name="Dannebaum R.O."/>
            <person name="Kuo R.C."/>
            <person name="Labutti K."/>
            <person name="Haridas S."/>
            <person name="Kuo A."/>
            <person name="Salamov A."/>
            <person name="Ahrendt S.R."/>
            <person name="Lipzen A."/>
            <person name="Sullivan W."/>
            <person name="Andreopoulos W.B."/>
            <person name="Clum A."/>
            <person name="Lindquist E."/>
            <person name="Daum C."/>
            <person name="Ramamoorthy G.K."/>
            <person name="Gryganskyi A."/>
            <person name="Culley D."/>
            <person name="Magnuson J.K."/>
            <person name="James T.Y."/>
            <person name="O'Malley M.A."/>
            <person name="Stajich J.E."/>
            <person name="Spatafora J.W."/>
            <person name="Visel A."/>
            <person name="Grigoriev I.V."/>
        </authorList>
    </citation>
    <scope>NUCLEOTIDE SEQUENCE [LARGE SCALE GENOMIC DNA]</scope>
    <source>
        <strain evidence="3 4">NRRL 2496</strain>
    </source>
</reference>
<dbReference type="Pfam" id="PF00612">
    <property type="entry name" value="IQ"/>
    <property type="match status" value="1"/>
</dbReference>
<dbReference type="GO" id="GO:0110085">
    <property type="term" value="C:mitotic actomyosin contractile ring"/>
    <property type="evidence" value="ECO:0007669"/>
    <property type="project" value="TreeGrafter"/>
</dbReference>
<dbReference type="PANTHER" id="PTHR14149:SF14">
    <property type="entry name" value="CALPONIN-HOMOLOGY (CH) DOMAIN-CONTAINING PROTEIN"/>
    <property type="match status" value="1"/>
</dbReference>
<dbReference type="Pfam" id="PF03836">
    <property type="entry name" value="RasGAP_C"/>
    <property type="match status" value="1"/>
</dbReference>
<dbReference type="OMA" id="CANKYYD"/>
<feature type="domain" description="Calponin-homology (CH)" evidence="2">
    <location>
        <begin position="66"/>
        <end position="172"/>
    </location>
</feature>
<dbReference type="SUPFAM" id="SSF48350">
    <property type="entry name" value="GTPase activation domain, GAP"/>
    <property type="match status" value="1"/>
</dbReference>
<name>A0A1X2HT78_SYNRA</name>
<sequence length="1193" mass="137325">MANQTPLKRLMAGKKGLTDLHIPTITEDAEDVVGMQGRIRLQKDDRIGPSQWMDKQRSSLQAYEYLCHIGEAKEWIEDCLQIEIDPITQLEESMRNGIILARLAGWFAPDVVRKIFTGSRLQFRHIDNINSFFEALNVVHLPKIFWFETTDLYDKKNIPKAIYCIHALSHLLARRNMAPTIKNLVGTLHFADDVLRATQRTLDNSGVKMPPFSALQVDLGQQLGADAAIMPYDSPTTPDLIKEGEESDPEEDLFPSVDREQAYWQDPNNLQKLVRCQAIVRNWLTRREYEEKRAMQQSTFFLSRLSGVQAHARGVLMRKNLEEKQFIYDQSEEWVTKLQAVVRRYLCRNRYHNTLAHYHANMDKVICVQSFMKNKLAGNAYRKLTTDNNPSLGTVKNFVHLLNDNDLDFDCDIALHEMRQQVVELIRENTHMDSLVSSLDSQIGLLLRNAITIDEVVKTTSAFKKKQQHRRMSELAASSSRTNPFSLTGIDKESARRLKLYQQMLYVLQTEPYYLARLLSMTGRHHIGEYASIKVIEQTVMTLFGYGSNKREEYLLINLCKSCIDEEMKHVKSTREFMCSNYTFMKLVVQTNRGAKERRFFRKLLRPLIQNIVDDEYLDLENDPVAIYHKKINDEESATGRSTLRSRAATCQDALKDKSVCDTFISHLRQLREMAGHFLDAILATVDDVPYGMRILARKLRLTLEEAFPNEPRKSILGVIGNFIYYRYLNPAIIAPEQYDIVDAIVLPVQRKNLAEIAKVLHKIASGEPFKEDGIFLAPLNDFVLQSTELFTEWLLELTNVEEPASYFDINELDDHTTTQKPSVIISPRELFHLHYVLDQNLADIDPEGGVLTQLIKNLGPSPYDPTLELPEALFSVNLSAPSDPLSEDASSRQRQVLTDAKRLVIYIIRIQSGANLKDILAAPVGEDEERLWLELKKSEFSTQGRTSEAVTAKRRYVKLGQNDPALDLESVNFYALKVITERLLHYLIRLELLADDGVYQSIINLIARDITGKNARRQQRDHELSQLRQTLAHLKEKQGYLLEKKDQYEGYLSSSMEVMATKRGKRPRYMMPFTRQYFHVRGLKKQGLEPKFGSFKYTAKQLFERGILVELDGIQPKHYDKISIILSMDHVNIITIEGSYSGWSITSVQVDLRYEELLQIQFEGQQTMKVLDGMVKVNVNLLIYLINKKFYA</sequence>
<dbReference type="Proteomes" id="UP000242180">
    <property type="component" value="Unassembled WGS sequence"/>
</dbReference>
<dbReference type="InterPro" id="IPR000048">
    <property type="entry name" value="IQ_motif_EF-hand-BS"/>
</dbReference>
<dbReference type="InterPro" id="IPR036872">
    <property type="entry name" value="CH_dom_sf"/>
</dbReference>
<gene>
    <name evidence="3" type="ORF">BCR43DRAFT_449800</name>
</gene>
<dbReference type="InterPro" id="IPR008936">
    <property type="entry name" value="Rho_GTPase_activation_prot"/>
</dbReference>
<dbReference type="InParanoid" id="A0A1X2HT78"/>
<dbReference type="SMART" id="SM00015">
    <property type="entry name" value="IQ"/>
    <property type="match status" value="3"/>
</dbReference>
<evidence type="ECO:0000313" key="3">
    <source>
        <dbReference type="EMBL" id="ORZ02777.1"/>
    </source>
</evidence>
<dbReference type="GO" id="GO:0051015">
    <property type="term" value="F:actin filament binding"/>
    <property type="evidence" value="ECO:0007669"/>
    <property type="project" value="TreeGrafter"/>
</dbReference>
<dbReference type="GO" id="GO:0005516">
    <property type="term" value="F:calmodulin binding"/>
    <property type="evidence" value="ECO:0007669"/>
    <property type="project" value="TreeGrafter"/>
</dbReference>